<evidence type="ECO:0000313" key="2">
    <source>
        <dbReference type="EMBL" id="WWD17897.1"/>
    </source>
</evidence>
<dbReference type="Proteomes" id="UP000322225">
    <property type="component" value="Chromosome 4"/>
</dbReference>
<feature type="compositionally biased region" description="Basic and acidic residues" evidence="1">
    <location>
        <begin position="910"/>
        <end position="927"/>
    </location>
</feature>
<feature type="region of interest" description="Disordered" evidence="1">
    <location>
        <begin position="887"/>
        <end position="927"/>
    </location>
</feature>
<dbReference type="EMBL" id="CP144054">
    <property type="protein sequence ID" value="WWD17897.1"/>
    <property type="molecule type" value="Genomic_DNA"/>
</dbReference>
<accession>A0A5M6C5I0</accession>
<feature type="compositionally biased region" description="Polar residues" evidence="1">
    <location>
        <begin position="436"/>
        <end position="470"/>
    </location>
</feature>
<dbReference type="RefSeq" id="XP_031861367.1">
    <property type="nucleotide sequence ID" value="XM_032004502.1"/>
</dbReference>
<reference evidence="2" key="2">
    <citation type="submission" date="2024-01" db="EMBL/GenBank/DDBJ databases">
        <title>Comparative genomics of Cryptococcus and Kwoniella reveals pathogenesis evolution and contrasting modes of karyotype evolution via chromosome fusion or intercentromeric recombination.</title>
        <authorList>
            <person name="Coelho M.A."/>
            <person name="David-Palma M."/>
            <person name="Shea T."/>
            <person name="Bowers K."/>
            <person name="McGinley-Smith S."/>
            <person name="Mohammad A.W."/>
            <person name="Gnirke A."/>
            <person name="Yurkov A.M."/>
            <person name="Nowrousian M."/>
            <person name="Sun S."/>
            <person name="Cuomo C.A."/>
            <person name="Heitman J."/>
        </authorList>
    </citation>
    <scope>NUCLEOTIDE SEQUENCE</scope>
    <source>
        <strain evidence="2">CBS 12478</strain>
    </source>
</reference>
<sequence length="927" mass="102774">MDETPIAALSSRPTSPTKRHRSPDKANIEPVSKRPFMSTMPPALEVIDHDTRHSDEEELVSAPKKDKGKGKLKVVYVPELPEEIWARIFELYYEDCTNEWNSSNFLRRGLTPLLISKQHARMAIPILYRHPFMGYRAISPFISAIQRPSRYTDLPKQAYIKHLTVRPSPIIPALEFPSWYANRNVSGNEHSSHFAPFTIHPSFFDLMRTMPDLTSFTLKDTLVLHEADATLLFSGLRLIEPRKARLEFRLWDLYDSPFGPDLIAASGAGVHTPYAGRPVASLFREHPMTRAVDGCRMTQQAWKYALFNNTELEMPTWWIEPNNATAGGNQGNGNANANVNHNPPIPIPNYSFSAPPPSATNNHATNYQQQQYWQSHQQQNRRLHTDPSDIILPATTNQTSQFGMNASQAISERRFLNPRDAHIDANRRARRQLVNSFNRADTTSGETRLQSSVALTPSGPRQSMTETTISLPPRHGQTAQLESASDDLSADEFQDEATFMQALQESLPSLDTSVITPTLHSQSSAQGLRAPQFSHADANSISSTLLAPAPATLPQSGPSWTRLSRQGQTQPHLPTRATTWSAHNPSRSTSTPQESSSSTRWTATGDIASAFVGQPVGENWINTWGDQSRPTVSWLKPPKRDFQLSTPVPSYTSPDGVPMTNSHGLTSYSLAHNMRNLLCELIAKWWSPRLQAFSFVALDPLASLIVRSPAIDFWTQIAVPHIRVHLPRGINSLALFMGPKEILADRQRRRREEAAATGVADEETVHAATTGPNPPTFQTPSGTTPTGHGDDPVQGVIGGDGAGGGLINEIVRLFEVEINTMSEMRDDIWIRCGSQLPPQLCRILAGSHDWREVGMSGGPLSPLYNNYELAASPSTSGFNSPTFSFVTMDSDEDDDGDVEDFDMEGGEGSTYDRAKAEEQAKRMAERE</sequence>
<feature type="compositionally biased region" description="Acidic residues" evidence="1">
    <location>
        <begin position="889"/>
        <end position="905"/>
    </location>
</feature>
<dbReference type="OrthoDB" id="2564793at2759"/>
<feature type="compositionally biased region" description="Polar residues" evidence="1">
    <location>
        <begin position="553"/>
        <end position="584"/>
    </location>
</feature>
<protein>
    <submittedName>
        <fullName evidence="2">Uncharacterized protein</fullName>
    </submittedName>
</protein>
<organism evidence="2 3">
    <name type="scientific">Kwoniella shandongensis</name>
    <dbReference type="NCBI Taxonomy" id="1734106"/>
    <lineage>
        <taxon>Eukaryota</taxon>
        <taxon>Fungi</taxon>
        <taxon>Dikarya</taxon>
        <taxon>Basidiomycota</taxon>
        <taxon>Agaricomycotina</taxon>
        <taxon>Tremellomycetes</taxon>
        <taxon>Tremellales</taxon>
        <taxon>Cryptococcaceae</taxon>
        <taxon>Kwoniella</taxon>
    </lineage>
</organism>
<evidence type="ECO:0000256" key="1">
    <source>
        <dbReference type="SAM" id="MobiDB-lite"/>
    </source>
</evidence>
<feature type="region of interest" description="Disordered" evidence="1">
    <location>
        <begin position="747"/>
        <end position="787"/>
    </location>
</feature>
<feature type="region of interest" description="Disordered" evidence="1">
    <location>
        <begin position="548"/>
        <end position="601"/>
    </location>
</feature>
<evidence type="ECO:0000313" key="3">
    <source>
        <dbReference type="Proteomes" id="UP000322225"/>
    </source>
</evidence>
<dbReference type="KEGG" id="ksn:43588637"/>
<keyword evidence="3" id="KW-1185">Reference proteome</keyword>
<dbReference type="AlphaFoldDB" id="A0A5M6C5I0"/>
<name>A0A5M6C5I0_9TREE</name>
<feature type="compositionally biased region" description="Low complexity" evidence="1">
    <location>
        <begin position="585"/>
        <end position="600"/>
    </location>
</feature>
<feature type="region of interest" description="Disordered" evidence="1">
    <location>
        <begin position="1"/>
        <end position="36"/>
    </location>
</feature>
<dbReference type="GeneID" id="43588637"/>
<reference evidence="2" key="1">
    <citation type="submission" date="2017-08" db="EMBL/GenBank/DDBJ databases">
        <authorList>
            <person name="Cuomo C."/>
            <person name="Billmyre B."/>
            <person name="Heitman J."/>
        </authorList>
    </citation>
    <scope>NUCLEOTIDE SEQUENCE</scope>
    <source>
        <strain evidence="2">CBS 12478</strain>
    </source>
</reference>
<proteinExistence type="predicted"/>
<feature type="region of interest" description="Disordered" evidence="1">
    <location>
        <begin position="436"/>
        <end position="485"/>
    </location>
</feature>
<gene>
    <name evidence="2" type="ORF">CI109_102342</name>
</gene>